<feature type="domain" description="GP-PDE" evidence="1">
    <location>
        <begin position="40"/>
        <end position="278"/>
    </location>
</feature>
<evidence type="ECO:0000313" key="3">
    <source>
        <dbReference type="Proteomes" id="UP000602076"/>
    </source>
</evidence>
<dbReference type="SUPFAM" id="SSF51695">
    <property type="entry name" value="PLC-like phosphodiesterases"/>
    <property type="match status" value="1"/>
</dbReference>
<dbReference type="GO" id="GO:0006629">
    <property type="term" value="P:lipid metabolic process"/>
    <property type="evidence" value="ECO:0007669"/>
    <property type="project" value="InterPro"/>
</dbReference>
<dbReference type="Pfam" id="PF03009">
    <property type="entry name" value="GDPD"/>
    <property type="match status" value="1"/>
</dbReference>
<sequence>MAMKRYLLLFALLAILFVTIAFIAFDEVEEAVEPSLVNTPGIFAHRGANDRFNESTITAYQIAAEDGVDALEIDLRMTKDGHLVVIHDETIDRTTTGTGEVLDYTLDELKSFQTIADIGDEMTVEEIPTLKELLDTFLDTERYYIETRLVNGELRMEEPLIKLLKESDLLSEELVMIQSFSEKSLQKIQELAPELKLAFLFRKGEFNLEKAMSSDFPIIGLESSEVTMRVVNELHSEGKEVHVFFNDLDTQAEEQRRVKSFNVDGFFTDDILFTKQLLNEME</sequence>
<protein>
    <submittedName>
        <fullName evidence="2">Glycerophosphodiester phosphodiesterase</fullName>
    </submittedName>
</protein>
<name>A0A927HBP7_9BACI</name>
<evidence type="ECO:0000313" key="2">
    <source>
        <dbReference type="EMBL" id="MBD3108817.1"/>
    </source>
</evidence>
<dbReference type="Proteomes" id="UP000602076">
    <property type="component" value="Unassembled WGS sequence"/>
</dbReference>
<accession>A0A927HBP7</accession>
<dbReference type="Gene3D" id="3.20.20.190">
    <property type="entry name" value="Phosphatidylinositol (PI) phosphodiesterase"/>
    <property type="match status" value="1"/>
</dbReference>
<dbReference type="AlphaFoldDB" id="A0A927HBP7"/>
<dbReference type="PANTHER" id="PTHR46211:SF14">
    <property type="entry name" value="GLYCEROPHOSPHODIESTER PHOSPHODIESTERASE"/>
    <property type="match status" value="1"/>
</dbReference>
<organism evidence="2 3">
    <name type="scientific">Peribacillus faecalis</name>
    <dbReference type="NCBI Taxonomy" id="2772559"/>
    <lineage>
        <taxon>Bacteria</taxon>
        <taxon>Bacillati</taxon>
        <taxon>Bacillota</taxon>
        <taxon>Bacilli</taxon>
        <taxon>Bacillales</taxon>
        <taxon>Bacillaceae</taxon>
        <taxon>Peribacillus</taxon>
    </lineage>
</organism>
<dbReference type="InterPro" id="IPR017946">
    <property type="entry name" value="PLC-like_Pdiesterase_TIM-brl"/>
</dbReference>
<dbReference type="PROSITE" id="PS51704">
    <property type="entry name" value="GP_PDE"/>
    <property type="match status" value="1"/>
</dbReference>
<gene>
    <name evidence="2" type="ORF">IEO70_10605</name>
</gene>
<dbReference type="EMBL" id="JACXSI010000023">
    <property type="protein sequence ID" value="MBD3108817.1"/>
    <property type="molecule type" value="Genomic_DNA"/>
</dbReference>
<comment type="caution">
    <text evidence="2">The sequence shown here is derived from an EMBL/GenBank/DDBJ whole genome shotgun (WGS) entry which is preliminary data.</text>
</comment>
<keyword evidence="3" id="KW-1185">Reference proteome</keyword>
<evidence type="ECO:0000259" key="1">
    <source>
        <dbReference type="PROSITE" id="PS51704"/>
    </source>
</evidence>
<dbReference type="InterPro" id="IPR030395">
    <property type="entry name" value="GP_PDE_dom"/>
</dbReference>
<proteinExistence type="predicted"/>
<dbReference type="GO" id="GO:0008081">
    <property type="term" value="F:phosphoric diester hydrolase activity"/>
    <property type="evidence" value="ECO:0007669"/>
    <property type="project" value="InterPro"/>
</dbReference>
<dbReference type="PANTHER" id="PTHR46211">
    <property type="entry name" value="GLYCEROPHOSPHORYL DIESTER PHOSPHODIESTERASE"/>
    <property type="match status" value="1"/>
</dbReference>
<reference evidence="2" key="1">
    <citation type="submission" date="2020-09" db="EMBL/GenBank/DDBJ databases">
        <title>Bacillus faecalis sp. nov., a moderately halophilic bacterium isolated from cow faeces.</title>
        <authorList>
            <person name="Jiang L."/>
            <person name="Lee J."/>
        </authorList>
    </citation>
    <scope>NUCLEOTIDE SEQUENCE</scope>
    <source>
        <strain evidence="2">AGMB 02131</strain>
    </source>
</reference>